<sequence length="103" mass="10406">MWGTTILAGVSTVLAASVMVAAPAAAEPDPLVPQPPSWCPGNPPGAISASGYGGYCEGRDFPDGTRLNAYAIGMFWQPMRCIVPNGTMTPPLAPPGGCGGIFG</sequence>
<proteinExistence type="predicted"/>
<keyword evidence="3" id="KW-1185">Reference proteome</keyword>
<evidence type="ECO:0008006" key="4">
    <source>
        <dbReference type="Google" id="ProtNLM"/>
    </source>
</evidence>
<evidence type="ECO:0000313" key="2">
    <source>
        <dbReference type="EMBL" id="STZ61528.1"/>
    </source>
</evidence>
<dbReference type="OrthoDB" id="4641666at2"/>
<dbReference type="EMBL" id="UGQT01000001">
    <property type="protein sequence ID" value="STZ61528.1"/>
    <property type="molecule type" value="Genomic_DNA"/>
</dbReference>
<keyword evidence="1" id="KW-0732">Signal</keyword>
<name>A0A378TL44_9MYCO</name>
<dbReference type="Proteomes" id="UP000254978">
    <property type="component" value="Unassembled WGS sequence"/>
</dbReference>
<accession>A0A378TL44</accession>
<dbReference type="RefSeq" id="WP_115280434.1">
    <property type="nucleotide sequence ID" value="NZ_AP022600.1"/>
</dbReference>
<evidence type="ECO:0000313" key="3">
    <source>
        <dbReference type="Proteomes" id="UP000254978"/>
    </source>
</evidence>
<feature type="signal peptide" evidence="1">
    <location>
        <begin position="1"/>
        <end position="26"/>
    </location>
</feature>
<reference evidence="2 3" key="1">
    <citation type="submission" date="2018-06" db="EMBL/GenBank/DDBJ databases">
        <authorList>
            <consortium name="Pathogen Informatics"/>
            <person name="Doyle S."/>
        </authorList>
    </citation>
    <scope>NUCLEOTIDE SEQUENCE [LARGE SCALE GENOMIC DNA]</scope>
    <source>
        <strain evidence="2 3">NCTC10821</strain>
    </source>
</reference>
<evidence type="ECO:0000256" key="1">
    <source>
        <dbReference type="SAM" id="SignalP"/>
    </source>
</evidence>
<organism evidence="2 3">
    <name type="scientific">Mycolicibacterium tokaiense</name>
    <dbReference type="NCBI Taxonomy" id="39695"/>
    <lineage>
        <taxon>Bacteria</taxon>
        <taxon>Bacillati</taxon>
        <taxon>Actinomycetota</taxon>
        <taxon>Actinomycetes</taxon>
        <taxon>Mycobacteriales</taxon>
        <taxon>Mycobacteriaceae</taxon>
        <taxon>Mycolicibacterium</taxon>
    </lineage>
</organism>
<gene>
    <name evidence="2" type="ORF">NCTC10821_05083</name>
</gene>
<protein>
    <recommendedName>
        <fullName evidence="4">Secreted protein</fullName>
    </recommendedName>
</protein>
<dbReference type="AlphaFoldDB" id="A0A378TL44"/>
<feature type="chain" id="PRO_5016673072" description="Secreted protein" evidence="1">
    <location>
        <begin position="27"/>
        <end position="103"/>
    </location>
</feature>